<proteinExistence type="predicted"/>
<dbReference type="InterPro" id="IPR041459">
    <property type="entry name" value="MPTase-PolyVal"/>
</dbReference>
<dbReference type="Pfam" id="PF08401">
    <property type="entry name" value="ArdcN"/>
    <property type="match status" value="1"/>
</dbReference>
<evidence type="ECO:0000259" key="2">
    <source>
        <dbReference type="Pfam" id="PF18818"/>
    </source>
</evidence>
<feature type="domain" description="Polyvalent protein metallopeptidase" evidence="2">
    <location>
        <begin position="172"/>
        <end position="288"/>
    </location>
</feature>
<dbReference type="InterPro" id="IPR013610">
    <property type="entry name" value="ArdC_N"/>
</dbReference>
<dbReference type="RefSeq" id="WP_099155657.1">
    <property type="nucleotide sequence ID" value="NZ_PDUD01000069.1"/>
</dbReference>
<comment type="caution">
    <text evidence="3">The sequence shown here is derived from an EMBL/GenBank/DDBJ whole genome shotgun (WGS) entry which is preliminary data.</text>
</comment>
<dbReference type="EMBL" id="PDUD01000069">
    <property type="protein sequence ID" value="PHN00918.1"/>
    <property type="molecule type" value="Genomic_DNA"/>
</dbReference>
<dbReference type="InterPro" id="IPR017113">
    <property type="entry name" value="Antirestriction_ArdC"/>
</dbReference>
<dbReference type="Proteomes" id="UP000223913">
    <property type="component" value="Unassembled WGS sequence"/>
</dbReference>
<sequence>MRQQKNTTKKDLYQEVTNKMITLLEKGVSPWRCTWNRYGLARNYATKHQYTGINAILMNLTEHPIPYFMTFRQAKNMGGKIRKGSKAETVYFFKPLFKDQEDNYVSLDQAKALKGMGEEVQIIPMLKCFKVFNIADIEDIEFDIPEVELQEHERIVKCEAIIKNVPNAPQYVFEDANKAYYNPIADKLNMPDIRQFTTAEEYYVTFFHELSHSTGHKSRLDREGVMGLNPFGSAGYSKEELLAEMGASFLAAHVGINYDEITENSAAYLQGWLSALKADKKLIFKAAAEAQKAVDYILAIQRKYED</sequence>
<dbReference type="Pfam" id="PF18818">
    <property type="entry name" value="MPTase-PolyVal"/>
    <property type="match status" value="1"/>
</dbReference>
<keyword evidence="4" id="KW-1185">Reference proteome</keyword>
<dbReference type="OrthoDB" id="9792687at2"/>
<dbReference type="PIRSF" id="PIRSF037112">
    <property type="entry name" value="Antirestriction_ArdC"/>
    <property type="match status" value="1"/>
</dbReference>
<reference evidence="3 4" key="1">
    <citation type="submission" date="2017-10" db="EMBL/GenBank/DDBJ databases">
        <title>The draft genome sequence of Lewinella nigricans NBRC 102662.</title>
        <authorList>
            <person name="Wang K."/>
        </authorList>
    </citation>
    <scope>NUCLEOTIDE SEQUENCE [LARGE SCALE GENOMIC DNA]</scope>
    <source>
        <strain evidence="3 4">NBRC 102662</strain>
    </source>
</reference>
<dbReference type="GO" id="GO:0003697">
    <property type="term" value="F:single-stranded DNA binding"/>
    <property type="evidence" value="ECO:0007669"/>
    <property type="project" value="InterPro"/>
</dbReference>
<feature type="domain" description="N-terminal" evidence="1">
    <location>
        <begin position="10"/>
        <end position="132"/>
    </location>
</feature>
<evidence type="ECO:0000313" key="3">
    <source>
        <dbReference type="EMBL" id="PHN00918.1"/>
    </source>
</evidence>
<dbReference type="AlphaFoldDB" id="A0A2D0MXQ3"/>
<evidence type="ECO:0000313" key="4">
    <source>
        <dbReference type="Proteomes" id="UP000223913"/>
    </source>
</evidence>
<accession>A0A2D0MXQ3</accession>
<gene>
    <name evidence="3" type="ORF">CRP01_39680</name>
</gene>
<name>A0A2D0MXQ3_FLAN2</name>
<organism evidence="3 4">
    <name type="scientific">Flavilitoribacter nigricans (strain ATCC 23147 / DSM 23189 / NBRC 102662 / NCIMB 1420 / SS-2)</name>
    <name type="common">Lewinella nigricans</name>
    <dbReference type="NCBI Taxonomy" id="1122177"/>
    <lineage>
        <taxon>Bacteria</taxon>
        <taxon>Pseudomonadati</taxon>
        <taxon>Bacteroidota</taxon>
        <taxon>Saprospiria</taxon>
        <taxon>Saprospirales</taxon>
        <taxon>Lewinellaceae</taxon>
        <taxon>Flavilitoribacter</taxon>
    </lineage>
</organism>
<evidence type="ECO:0008006" key="5">
    <source>
        <dbReference type="Google" id="ProtNLM"/>
    </source>
</evidence>
<evidence type="ECO:0000259" key="1">
    <source>
        <dbReference type="Pfam" id="PF08401"/>
    </source>
</evidence>
<protein>
    <recommendedName>
        <fullName evidence="5">DUF1738 domain-containing protein</fullName>
    </recommendedName>
</protein>